<dbReference type="PANTHER" id="PTHR10540">
    <property type="entry name" value="EUKARYOTIC TRANSLATION INITIATION FACTOR 3 SUBUNIT F-RELATED"/>
    <property type="match status" value="1"/>
</dbReference>
<feature type="domain" description="MPN" evidence="3">
    <location>
        <begin position="20"/>
        <end position="165"/>
    </location>
</feature>
<protein>
    <recommendedName>
        <fullName evidence="2">COP9 signalosome complex subunit 6</fullName>
    </recommendedName>
</protein>
<accession>A0A7S0WSV4</accession>
<dbReference type="InterPro" id="IPR037518">
    <property type="entry name" value="MPN"/>
</dbReference>
<organism evidence="4">
    <name type="scientific">Chlamydomonas leiostraca</name>
    <dbReference type="NCBI Taxonomy" id="1034604"/>
    <lineage>
        <taxon>Eukaryota</taxon>
        <taxon>Viridiplantae</taxon>
        <taxon>Chlorophyta</taxon>
        <taxon>core chlorophytes</taxon>
        <taxon>Chlorophyceae</taxon>
        <taxon>CS clade</taxon>
        <taxon>Chlamydomonadales</taxon>
        <taxon>Chlamydomonadaceae</taxon>
        <taxon>Chlamydomonas</taxon>
    </lineage>
</organism>
<reference evidence="4" key="1">
    <citation type="submission" date="2021-01" db="EMBL/GenBank/DDBJ databases">
        <authorList>
            <person name="Corre E."/>
            <person name="Pelletier E."/>
            <person name="Niang G."/>
            <person name="Scheremetjew M."/>
            <person name="Finn R."/>
            <person name="Kale V."/>
            <person name="Holt S."/>
            <person name="Cochrane G."/>
            <person name="Meng A."/>
            <person name="Brown T."/>
            <person name="Cohen L."/>
        </authorList>
    </citation>
    <scope>NUCLEOTIDE SEQUENCE</scope>
    <source>
        <strain evidence="4">SAG 11-49</strain>
    </source>
</reference>
<comment type="similarity">
    <text evidence="1 2">Belongs to the peptidase M67A family. CSN6 subfamily.</text>
</comment>
<dbReference type="GO" id="GO:0000338">
    <property type="term" value="P:protein deneddylation"/>
    <property type="evidence" value="ECO:0007669"/>
    <property type="project" value="InterPro"/>
</dbReference>
<dbReference type="Pfam" id="PF01398">
    <property type="entry name" value="JAB"/>
    <property type="match status" value="1"/>
</dbReference>
<evidence type="ECO:0000259" key="3">
    <source>
        <dbReference type="PROSITE" id="PS50249"/>
    </source>
</evidence>
<evidence type="ECO:0000256" key="2">
    <source>
        <dbReference type="RuleBase" id="RU367006"/>
    </source>
</evidence>
<comment type="subcellular location">
    <subcellularLocation>
        <location evidence="2">Cytoplasm</location>
    </subcellularLocation>
    <subcellularLocation>
        <location evidence="2">Nucleus</location>
    </subcellularLocation>
</comment>
<dbReference type="SMART" id="SM00232">
    <property type="entry name" value="JAB_MPN"/>
    <property type="match status" value="1"/>
</dbReference>
<name>A0A7S0WSV4_9CHLO</name>
<sequence>MAASAMQTDENRESASGLEFKLHPLVLINVSDHHTRTKANEQQPAGQPAGAVVKVIGILLGSQSGRTVDISNSFEVKYSRDGGSGAISLDMPFLLHKQEQYKQVFPKLDVVGWYATGEELLPEDMEVNRALAALNESPCFLLLNPRVDPARKELPVTLHETELHVVEGAPTPVFVRAHYTVETSDAERIGVDQVAKITASGRASGAEQLSAHLSGLHSALKMLLQRTRLVEGLVGRTRAGTEAPHPALLRKVHSLVSSLPAMDTPAFTQQLHTEHNDALLVLLLATMTKGVSSVGDTLDKVLAAYDHKSGSAGGVSRRRGAAGGLSMI</sequence>
<evidence type="ECO:0000256" key="1">
    <source>
        <dbReference type="ARBA" id="ARBA00010893"/>
    </source>
</evidence>
<dbReference type="GO" id="GO:0008237">
    <property type="term" value="F:metallopeptidase activity"/>
    <property type="evidence" value="ECO:0007669"/>
    <property type="project" value="InterPro"/>
</dbReference>
<dbReference type="Pfam" id="PF13012">
    <property type="entry name" value="MitMem_reg"/>
    <property type="match status" value="1"/>
</dbReference>
<dbReference type="PANTHER" id="PTHR10540:SF8">
    <property type="entry name" value="COP9 SIGNALOSOME COMPLEX SUBUNIT 6"/>
    <property type="match status" value="1"/>
</dbReference>
<dbReference type="InterPro" id="IPR024969">
    <property type="entry name" value="EIF3F/CSN6-like_C"/>
</dbReference>
<gene>
    <name evidence="4" type="ORF">CLEI1391_LOCUS10602</name>
</gene>
<comment type="function">
    <text evidence="2">Component of the COP9 signalosome complex (CSN), a complex involved in various cellular and developmental processes.</text>
</comment>
<keyword evidence="2" id="KW-0736">Signalosome</keyword>
<dbReference type="PROSITE" id="PS50249">
    <property type="entry name" value="MPN"/>
    <property type="match status" value="1"/>
</dbReference>
<dbReference type="CDD" id="cd08063">
    <property type="entry name" value="MPN_CSN6"/>
    <property type="match status" value="1"/>
</dbReference>
<dbReference type="EMBL" id="HBFB01018910">
    <property type="protein sequence ID" value="CAD8682298.1"/>
    <property type="molecule type" value="Transcribed_RNA"/>
</dbReference>
<dbReference type="Gene3D" id="3.40.140.10">
    <property type="entry name" value="Cytidine Deaminase, domain 2"/>
    <property type="match status" value="1"/>
</dbReference>
<evidence type="ECO:0000313" key="4">
    <source>
        <dbReference type="EMBL" id="CAD8682298.1"/>
    </source>
</evidence>
<dbReference type="GO" id="GO:0005737">
    <property type="term" value="C:cytoplasm"/>
    <property type="evidence" value="ECO:0007669"/>
    <property type="project" value="UniProtKB-SubCell"/>
</dbReference>
<keyword evidence="2" id="KW-0539">Nucleus</keyword>
<dbReference type="InterPro" id="IPR033859">
    <property type="entry name" value="MPN_CSN6"/>
</dbReference>
<dbReference type="GO" id="GO:0008180">
    <property type="term" value="C:COP9 signalosome"/>
    <property type="evidence" value="ECO:0007669"/>
    <property type="project" value="UniProtKB-UniRule"/>
</dbReference>
<proteinExistence type="inferred from homology"/>
<dbReference type="InterPro" id="IPR000555">
    <property type="entry name" value="JAMM/MPN+_dom"/>
</dbReference>
<dbReference type="AlphaFoldDB" id="A0A7S0WSV4"/>
<keyword evidence="2" id="KW-0963">Cytoplasm</keyword>